<evidence type="ECO:0000313" key="2">
    <source>
        <dbReference type="EMBL" id="CAE6458295.1"/>
    </source>
</evidence>
<proteinExistence type="predicted"/>
<reference evidence="2" key="1">
    <citation type="submission" date="2021-01" db="EMBL/GenBank/DDBJ databases">
        <authorList>
            <person name="Kaushik A."/>
        </authorList>
    </citation>
    <scope>NUCLEOTIDE SEQUENCE</scope>
    <source>
        <strain evidence="2">AG3-1AP</strain>
    </source>
</reference>
<accession>A0A8H3GMN4</accession>
<sequence length="247" mass="27045">MIMHHRTIHLGLNLVSLGGYYFHQFDINHRLVLQLVKPGDDIQIVELYTDSDVPLGLFCRSNGLGYDTLNFTNPIIHTRAPSLDQFGPEPTRLQGAAPNIHLHSAPVIDAPTIPTLPPITPPGRTDSPIQTPTSATFSEETFVPQLSLSNSRASEPSSSGSDTVTMHVPELQRTRDAVTEFTKGFVKGLNKGVRTVTCSMCTGDKQDKQWDAKPSSLARHGPSILSHLGQLIQVLQNVSIRLSQMAH</sequence>
<organism evidence="2 3">
    <name type="scientific">Rhizoctonia solani</name>
    <dbReference type="NCBI Taxonomy" id="456999"/>
    <lineage>
        <taxon>Eukaryota</taxon>
        <taxon>Fungi</taxon>
        <taxon>Dikarya</taxon>
        <taxon>Basidiomycota</taxon>
        <taxon>Agaricomycotina</taxon>
        <taxon>Agaricomycetes</taxon>
        <taxon>Cantharellales</taxon>
        <taxon>Ceratobasidiaceae</taxon>
        <taxon>Rhizoctonia</taxon>
    </lineage>
</organism>
<feature type="region of interest" description="Disordered" evidence="1">
    <location>
        <begin position="140"/>
        <end position="164"/>
    </location>
</feature>
<evidence type="ECO:0000313" key="3">
    <source>
        <dbReference type="Proteomes" id="UP000663831"/>
    </source>
</evidence>
<name>A0A8H3GMN4_9AGAM</name>
<dbReference type="Proteomes" id="UP000663831">
    <property type="component" value="Unassembled WGS sequence"/>
</dbReference>
<protein>
    <submittedName>
        <fullName evidence="2">Uncharacterized protein</fullName>
    </submittedName>
</protein>
<evidence type="ECO:0000256" key="1">
    <source>
        <dbReference type="SAM" id="MobiDB-lite"/>
    </source>
</evidence>
<gene>
    <name evidence="2" type="ORF">RDB_LOCUS73671</name>
</gene>
<feature type="non-terminal residue" evidence="2">
    <location>
        <position position="1"/>
    </location>
</feature>
<dbReference type="EMBL" id="CAJMWV010002251">
    <property type="protein sequence ID" value="CAE6458295.1"/>
    <property type="molecule type" value="Genomic_DNA"/>
</dbReference>
<comment type="caution">
    <text evidence="2">The sequence shown here is derived from an EMBL/GenBank/DDBJ whole genome shotgun (WGS) entry which is preliminary data.</text>
</comment>
<dbReference type="AlphaFoldDB" id="A0A8H3GMN4"/>